<organism evidence="2 3">
    <name type="scientific">Nitrincola tapanii</name>
    <dbReference type="NCBI Taxonomy" id="1708751"/>
    <lineage>
        <taxon>Bacteria</taxon>
        <taxon>Pseudomonadati</taxon>
        <taxon>Pseudomonadota</taxon>
        <taxon>Gammaproteobacteria</taxon>
        <taxon>Oceanospirillales</taxon>
        <taxon>Oceanospirillaceae</taxon>
        <taxon>Nitrincola</taxon>
    </lineage>
</organism>
<evidence type="ECO:0000313" key="3">
    <source>
        <dbReference type="Proteomes" id="UP000325302"/>
    </source>
</evidence>
<dbReference type="RefSeq" id="WP_149389674.1">
    <property type="nucleotide sequence ID" value="NZ_SMRS01000001.1"/>
</dbReference>
<reference evidence="2 3" key="1">
    <citation type="submission" date="2019-03" db="EMBL/GenBank/DDBJ databases">
        <title>Nitrincola sp. nov. isolated from an Indian soda lake.</title>
        <authorList>
            <person name="Joshi A."/>
            <person name="Thite S.V."/>
            <person name="Joseph N."/>
            <person name="Dhotre D."/>
            <person name="Moorthy M."/>
            <person name="Shouche Y.S."/>
        </authorList>
    </citation>
    <scope>NUCLEOTIDE SEQUENCE [LARGE SCALE GENOMIC DNA]</scope>
    <source>
        <strain evidence="2 3">MEB193</strain>
    </source>
</reference>
<dbReference type="SUPFAM" id="SSF49503">
    <property type="entry name" value="Cupredoxins"/>
    <property type="match status" value="1"/>
</dbReference>
<dbReference type="EMBL" id="SMRS01000001">
    <property type="protein sequence ID" value="KAA0876425.1"/>
    <property type="molecule type" value="Genomic_DNA"/>
</dbReference>
<proteinExistence type="predicted"/>
<dbReference type="OrthoDB" id="5343781at2"/>
<evidence type="ECO:0000313" key="2">
    <source>
        <dbReference type="EMBL" id="KAA0876425.1"/>
    </source>
</evidence>
<evidence type="ECO:0000256" key="1">
    <source>
        <dbReference type="SAM" id="SignalP"/>
    </source>
</evidence>
<accession>A0A5A9W8D9</accession>
<name>A0A5A9W8D9_9GAMM</name>
<dbReference type="Proteomes" id="UP000325302">
    <property type="component" value="Unassembled WGS sequence"/>
</dbReference>
<dbReference type="InterPro" id="IPR008972">
    <property type="entry name" value="Cupredoxin"/>
</dbReference>
<protein>
    <submittedName>
        <fullName evidence="2">Copper-binding protein</fullName>
    </submittedName>
</protein>
<feature type="signal peptide" evidence="1">
    <location>
        <begin position="1"/>
        <end position="26"/>
    </location>
</feature>
<sequence>MSARIAFPAKALILGLALSFSGVAFAAGDLTQRPERLPALTLGKLTDAELLDYFMEPKEYRLETGKSYRLKIQASGLKEYALRAPAFFENIYIRKVEAGGVEIKGVGLNELEFEAKGEAEIFFVPIRPGKFPFFIKGHESRGMEGHIIVE</sequence>
<dbReference type="Gene3D" id="2.60.40.420">
    <property type="entry name" value="Cupredoxins - blue copper proteins"/>
    <property type="match status" value="1"/>
</dbReference>
<gene>
    <name evidence="2" type="ORF">E1H14_01485</name>
</gene>
<keyword evidence="3" id="KW-1185">Reference proteome</keyword>
<keyword evidence="1" id="KW-0732">Signal</keyword>
<feature type="chain" id="PRO_5023129841" evidence="1">
    <location>
        <begin position="27"/>
        <end position="150"/>
    </location>
</feature>
<comment type="caution">
    <text evidence="2">The sequence shown here is derived from an EMBL/GenBank/DDBJ whole genome shotgun (WGS) entry which is preliminary data.</text>
</comment>
<dbReference type="AlphaFoldDB" id="A0A5A9W8D9"/>